<sequence>MRTWEQTSTGVIGRFTPEQIWFFRTNFTDILALLDEVIAAPGPPDPGFALLVWPKLDEEARPPARTALASSRSVLLQAVHTIPAAGNTVRIESGSTTWAWIWALQDIRAVLVTRLAGNAEQRDLDWLGRVASELAEAALPFSDVGRPIDS</sequence>
<proteinExistence type="predicted"/>
<name>A0ABW5HS39_9PSEU</name>
<evidence type="ECO:0000313" key="2">
    <source>
        <dbReference type="Proteomes" id="UP001597542"/>
    </source>
</evidence>
<dbReference type="Proteomes" id="UP001597542">
    <property type="component" value="Unassembled WGS sequence"/>
</dbReference>
<evidence type="ECO:0008006" key="3">
    <source>
        <dbReference type="Google" id="ProtNLM"/>
    </source>
</evidence>
<keyword evidence="2" id="KW-1185">Reference proteome</keyword>
<gene>
    <name evidence="1" type="ORF">ACFSUT_05490</name>
</gene>
<dbReference type="RefSeq" id="WP_344278000.1">
    <property type="nucleotide sequence ID" value="NZ_BAAAHV010000013.1"/>
</dbReference>
<comment type="caution">
    <text evidence="1">The sequence shown here is derived from an EMBL/GenBank/DDBJ whole genome shotgun (WGS) entry which is preliminary data.</text>
</comment>
<evidence type="ECO:0000313" key="1">
    <source>
        <dbReference type="EMBL" id="MFD2479716.1"/>
    </source>
</evidence>
<organism evidence="1 2">
    <name type="scientific">Amycolatopsis albidoflavus</name>
    <dbReference type="NCBI Taxonomy" id="102226"/>
    <lineage>
        <taxon>Bacteria</taxon>
        <taxon>Bacillati</taxon>
        <taxon>Actinomycetota</taxon>
        <taxon>Actinomycetes</taxon>
        <taxon>Pseudonocardiales</taxon>
        <taxon>Pseudonocardiaceae</taxon>
        <taxon>Amycolatopsis</taxon>
    </lineage>
</organism>
<reference evidence="2" key="1">
    <citation type="journal article" date="2019" name="Int. J. Syst. Evol. Microbiol.">
        <title>The Global Catalogue of Microorganisms (GCM) 10K type strain sequencing project: providing services to taxonomists for standard genome sequencing and annotation.</title>
        <authorList>
            <consortium name="The Broad Institute Genomics Platform"/>
            <consortium name="The Broad Institute Genome Sequencing Center for Infectious Disease"/>
            <person name="Wu L."/>
            <person name="Ma J."/>
        </authorList>
    </citation>
    <scope>NUCLEOTIDE SEQUENCE [LARGE SCALE GENOMIC DNA]</scope>
    <source>
        <strain evidence="2">CGMCC 4.7638</strain>
    </source>
</reference>
<accession>A0ABW5HS39</accession>
<protein>
    <recommendedName>
        <fullName evidence="3">TetR family transcriptional regulator</fullName>
    </recommendedName>
</protein>
<dbReference type="EMBL" id="JBHUKQ010000004">
    <property type="protein sequence ID" value="MFD2479716.1"/>
    <property type="molecule type" value="Genomic_DNA"/>
</dbReference>